<reference evidence="1" key="2">
    <citation type="submission" date="2022-10" db="EMBL/GenBank/DDBJ databases">
        <authorList>
            <consortium name="ENA_rothamsted_submissions"/>
            <consortium name="culmorum"/>
            <person name="King R."/>
        </authorList>
    </citation>
    <scope>NUCLEOTIDE SEQUENCE</scope>
</reference>
<proteinExistence type="predicted"/>
<evidence type="ECO:0000313" key="1">
    <source>
        <dbReference type="EMBL" id="CAH1713080.1"/>
    </source>
</evidence>
<organism evidence="1 2">
    <name type="scientific">Aphis gossypii</name>
    <name type="common">Cotton aphid</name>
    <dbReference type="NCBI Taxonomy" id="80765"/>
    <lineage>
        <taxon>Eukaryota</taxon>
        <taxon>Metazoa</taxon>
        <taxon>Ecdysozoa</taxon>
        <taxon>Arthropoda</taxon>
        <taxon>Hexapoda</taxon>
        <taxon>Insecta</taxon>
        <taxon>Pterygota</taxon>
        <taxon>Neoptera</taxon>
        <taxon>Paraneoptera</taxon>
        <taxon>Hemiptera</taxon>
        <taxon>Sternorrhyncha</taxon>
        <taxon>Aphidomorpha</taxon>
        <taxon>Aphidoidea</taxon>
        <taxon>Aphididae</taxon>
        <taxon>Aphidini</taxon>
        <taxon>Aphis</taxon>
        <taxon>Aphis</taxon>
    </lineage>
</organism>
<dbReference type="EMBL" id="OU899034">
    <property type="protein sequence ID" value="CAH1713080.1"/>
    <property type="molecule type" value="Genomic_DNA"/>
</dbReference>
<gene>
    <name evidence="1" type="ORF">APHIGO_LOCUS2247</name>
</gene>
<sequence length="136" mass="15603">MLLQYRYRVCRENRRDSAGTVMWARDVCKPVAARAVSVSLGRPSVRPPTISLRSLSRTLAPHQRGRRLTRSVYRARARPTRPVSLARWSRPSVTSARTAIALNRRRRRAPSLRFRSLCARFLRTNRIVRVVVSAPA</sequence>
<reference evidence="1" key="1">
    <citation type="submission" date="2022-02" db="EMBL/GenBank/DDBJ databases">
        <authorList>
            <person name="King R."/>
        </authorList>
    </citation>
    <scope>NUCLEOTIDE SEQUENCE</scope>
</reference>
<protein>
    <submittedName>
        <fullName evidence="1">Uncharacterized protein</fullName>
    </submittedName>
</protein>
<accession>A0A9P0IUM7</accession>
<keyword evidence="2" id="KW-1185">Reference proteome</keyword>
<evidence type="ECO:0000313" key="2">
    <source>
        <dbReference type="Proteomes" id="UP001154329"/>
    </source>
</evidence>
<dbReference type="Proteomes" id="UP001154329">
    <property type="component" value="Chromosome 1"/>
</dbReference>
<dbReference type="AlphaFoldDB" id="A0A9P0IUM7"/>
<name>A0A9P0IUM7_APHGO</name>